<comment type="caution">
    <text evidence="2">The sequence shown here is derived from an EMBL/GenBank/DDBJ whole genome shotgun (WGS) entry which is preliminary data.</text>
</comment>
<feature type="domain" description="Ketoreductase" evidence="1">
    <location>
        <begin position="7"/>
        <end position="191"/>
    </location>
</feature>
<keyword evidence="3" id="KW-1185">Reference proteome</keyword>
<dbReference type="PRINTS" id="PR00081">
    <property type="entry name" value="GDHRDH"/>
</dbReference>
<evidence type="ECO:0000313" key="2">
    <source>
        <dbReference type="EMBL" id="CAK8689058.1"/>
    </source>
</evidence>
<dbReference type="SUPFAM" id="SSF51735">
    <property type="entry name" value="NAD(P)-binding Rossmann-fold domains"/>
    <property type="match status" value="1"/>
</dbReference>
<sequence>MTEFADNVILVTGASSGIGAATAKAFAKQGALLSLVGRNRCRLAEVAEECTNNGAKGVLQVIADVEKEEDLDRIVRETTDKFDKIHILINGAGYSKFSLVKDLSVNEIDSIFKVNVRAILYLIKLSLPYLEKTKGNVINISSTASSIYAFTGAVVYSTTKAACDHLTKAAAYELATTGVRVNSVNPAVVETNMCEYAGFSEEQTQNYFETNKKMHPLGQRNIKLEEVVDAILFIASDRAKMITGTCMRVDGGRGLAGQ</sequence>
<dbReference type="InterPro" id="IPR057326">
    <property type="entry name" value="KR_dom"/>
</dbReference>
<dbReference type="PRINTS" id="PR00080">
    <property type="entry name" value="SDRFAMILY"/>
</dbReference>
<dbReference type="PANTHER" id="PTHR43975">
    <property type="entry name" value="ZGC:101858"/>
    <property type="match status" value="1"/>
</dbReference>
<dbReference type="EMBL" id="CAWYQH010000108">
    <property type="protein sequence ID" value="CAK8689058.1"/>
    <property type="molecule type" value="Genomic_DNA"/>
</dbReference>
<name>A0ABP0GDM8_CLALP</name>
<dbReference type="SMART" id="SM00822">
    <property type="entry name" value="PKS_KR"/>
    <property type="match status" value="1"/>
</dbReference>
<accession>A0ABP0GDM8</accession>
<gene>
    <name evidence="2" type="ORF">CVLEPA_LOCUS21043</name>
</gene>
<dbReference type="PANTHER" id="PTHR43975:SF2">
    <property type="entry name" value="EG:BACR7A4.14 PROTEIN-RELATED"/>
    <property type="match status" value="1"/>
</dbReference>
<organism evidence="2 3">
    <name type="scientific">Clavelina lepadiformis</name>
    <name type="common">Light-bulb sea squirt</name>
    <name type="synonym">Ascidia lepadiformis</name>
    <dbReference type="NCBI Taxonomy" id="159417"/>
    <lineage>
        <taxon>Eukaryota</taxon>
        <taxon>Metazoa</taxon>
        <taxon>Chordata</taxon>
        <taxon>Tunicata</taxon>
        <taxon>Ascidiacea</taxon>
        <taxon>Aplousobranchia</taxon>
        <taxon>Clavelinidae</taxon>
        <taxon>Clavelina</taxon>
    </lineage>
</organism>
<dbReference type="Gene3D" id="3.40.50.720">
    <property type="entry name" value="NAD(P)-binding Rossmann-like Domain"/>
    <property type="match status" value="1"/>
</dbReference>
<dbReference type="Proteomes" id="UP001642483">
    <property type="component" value="Unassembled WGS sequence"/>
</dbReference>
<protein>
    <recommendedName>
        <fullName evidence="1">Ketoreductase domain-containing protein</fullName>
    </recommendedName>
</protein>
<reference evidence="2 3" key="1">
    <citation type="submission" date="2024-02" db="EMBL/GenBank/DDBJ databases">
        <authorList>
            <person name="Daric V."/>
            <person name="Darras S."/>
        </authorList>
    </citation>
    <scope>NUCLEOTIDE SEQUENCE [LARGE SCALE GENOMIC DNA]</scope>
</reference>
<dbReference type="InterPro" id="IPR002347">
    <property type="entry name" value="SDR_fam"/>
</dbReference>
<evidence type="ECO:0000313" key="3">
    <source>
        <dbReference type="Proteomes" id="UP001642483"/>
    </source>
</evidence>
<dbReference type="InterPro" id="IPR036291">
    <property type="entry name" value="NAD(P)-bd_dom_sf"/>
</dbReference>
<dbReference type="Pfam" id="PF13561">
    <property type="entry name" value="adh_short_C2"/>
    <property type="match status" value="1"/>
</dbReference>
<evidence type="ECO:0000259" key="1">
    <source>
        <dbReference type="SMART" id="SM00822"/>
    </source>
</evidence>
<proteinExistence type="predicted"/>